<dbReference type="GO" id="GO:0005886">
    <property type="term" value="C:plasma membrane"/>
    <property type="evidence" value="ECO:0007669"/>
    <property type="project" value="TreeGrafter"/>
</dbReference>
<dbReference type="Proteomes" id="UP000501094">
    <property type="component" value="Chromosome"/>
</dbReference>
<keyword evidence="5" id="KW-0201">Cytochrome c-type biogenesis</keyword>
<evidence type="ECO:0000259" key="8">
    <source>
        <dbReference type="Pfam" id="PF03918"/>
    </source>
</evidence>
<dbReference type="EMBL" id="CP038852">
    <property type="protein sequence ID" value="QIZ21119.1"/>
    <property type="molecule type" value="Genomic_DNA"/>
</dbReference>
<evidence type="ECO:0000256" key="4">
    <source>
        <dbReference type="ARBA" id="ARBA00022729"/>
    </source>
</evidence>
<dbReference type="InterPro" id="IPR038297">
    <property type="entry name" value="CcmH/CycL/NrfF/Ccl2_sf"/>
</dbReference>
<comment type="similarity">
    <text evidence="1 7">Belongs to the CcmH/CycL/Ccl2/NrfF family.</text>
</comment>
<dbReference type="GO" id="GO:0046872">
    <property type="term" value="F:metal ion binding"/>
    <property type="evidence" value="ECO:0007669"/>
    <property type="project" value="UniProtKB-KW"/>
</dbReference>
<dbReference type="GO" id="GO:0017004">
    <property type="term" value="P:cytochrome complex assembly"/>
    <property type="evidence" value="ECO:0007669"/>
    <property type="project" value="UniProtKB-KW"/>
</dbReference>
<dbReference type="Pfam" id="PF03918">
    <property type="entry name" value="CcmH"/>
    <property type="match status" value="1"/>
</dbReference>
<evidence type="ECO:0000256" key="1">
    <source>
        <dbReference type="ARBA" id="ARBA00010342"/>
    </source>
</evidence>
<evidence type="ECO:0000256" key="2">
    <source>
        <dbReference type="ARBA" id="ARBA00022617"/>
    </source>
</evidence>
<dbReference type="KEGG" id="peg:E5R92_04915"/>
<gene>
    <name evidence="9" type="ORF">E5R92_04915</name>
</gene>
<keyword evidence="10" id="KW-1185">Reference proteome</keyword>
<feature type="domain" description="CcmH/CycL/Ccl2/NrfF N-terminal" evidence="8">
    <location>
        <begin position="21"/>
        <end position="116"/>
    </location>
</feature>
<proteinExistence type="inferred from homology"/>
<evidence type="ECO:0000256" key="5">
    <source>
        <dbReference type="ARBA" id="ARBA00022748"/>
    </source>
</evidence>
<sequence length="126" mass="14732">MKVLKIFIILFIVANFSELKSTEANDVLKNKILKNIRCLICQGQSVYDSESEFASSIKLIVDRKINEGLKEKQIYQFLREKYGDWVIFDPQLNKNTYVLWLLPLLLFLFGGAIIYKKIILNKNNKI</sequence>
<dbReference type="PANTHER" id="PTHR47870">
    <property type="entry name" value="CYTOCHROME C-TYPE BIOGENESIS PROTEIN CCMH"/>
    <property type="match status" value="1"/>
</dbReference>
<keyword evidence="7" id="KW-0812">Transmembrane</keyword>
<accession>A0A6H1Q4U2</accession>
<evidence type="ECO:0000256" key="7">
    <source>
        <dbReference type="RuleBase" id="RU364112"/>
    </source>
</evidence>
<name>A0A6H1Q4U2_9PROT</name>
<evidence type="ECO:0000256" key="6">
    <source>
        <dbReference type="ARBA" id="ARBA00023004"/>
    </source>
</evidence>
<keyword evidence="4 7" id="KW-0732">Signal</keyword>
<evidence type="ECO:0000256" key="3">
    <source>
        <dbReference type="ARBA" id="ARBA00022723"/>
    </source>
</evidence>
<dbReference type="InterPro" id="IPR051263">
    <property type="entry name" value="C-type_cytochrome_biogenesis"/>
</dbReference>
<dbReference type="AlphaFoldDB" id="A0A6H1Q4U2"/>
<keyword evidence="7" id="KW-1133">Transmembrane helix</keyword>
<evidence type="ECO:0000313" key="9">
    <source>
        <dbReference type="EMBL" id="QIZ21119.1"/>
    </source>
</evidence>
<evidence type="ECO:0000313" key="10">
    <source>
        <dbReference type="Proteomes" id="UP000501094"/>
    </source>
</evidence>
<keyword evidence="7" id="KW-0472">Membrane</keyword>
<dbReference type="PANTHER" id="PTHR47870:SF1">
    <property type="entry name" value="CYTOCHROME C-TYPE BIOGENESIS PROTEIN CCMH"/>
    <property type="match status" value="1"/>
</dbReference>
<dbReference type="InterPro" id="IPR005616">
    <property type="entry name" value="CcmH/CycL/Ccl2/NrfF_N"/>
</dbReference>
<comment type="function">
    <text evidence="7">Possible subunit of a heme lyase.</text>
</comment>
<reference evidence="9 10" key="1">
    <citation type="journal article" date="2020" name="Nat. Microbiol.">
        <title>Lysogenic host-virus interactions in SAR11 marine bacteria.</title>
        <authorList>
            <person name="Morris R.M."/>
            <person name="Cain K.R."/>
            <person name="Hvorecny K.L."/>
            <person name="Kollman J.M."/>
        </authorList>
    </citation>
    <scope>NUCLEOTIDE SEQUENCE [LARGE SCALE GENOMIC DNA]</scope>
    <source>
        <strain evidence="9 10">NP1</strain>
    </source>
</reference>
<keyword evidence="2 7" id="KW-0349">Heme</keyword>
<keyword evidence="6 7" id="KW-0408">Iron</keyword>
<dbReference type="RefSeq" id="WP_168606981.1">
    <property type="nucleotide sequence ID" value="NZ_CP038852.1"/>
</dbReference>
<feature type="transmembrane region" description="Helical" evidence="7">
    <location>
        <begin position="97"/>
        <end position="115"/>
    </location>
</feature>
<organism evidence="9 10">
    <name type="scientific">Candidatus Pelagibacter giovannonii</name>
    <dbReference type="NCBI Taxonomy" id="2563896"/>
    <lineage>
        <taxon>Bacteria</taxon>
        <taxon>Pseudomonadati</taxon>
        <taxon>Pseudomonadota</taxon>
        <taxon>Alphaproteobacteria</taxon>
        <taxon>Candidatus Pelagibacterales</taxon>
        <taxon>Candidatus Pelagibacteraceae</taxon>
        <taxon>Candidatus Pelagibacter</taxon>
    </lineage>
</organism>
<dbReference type="Gene3D" id="1.10.8.640">
    <property type="entry name" value="Cytochrome C biogenesis protein"/>
    <property type="match status" value="1"/>
</dbReference>
<protein>
    <recommendedName>
        <fullName evidence="7">Cytochrome c-type biogenesis protein</fullName>
    </recommendedName>
</protein>
<keyword evidence="3 7" id="KW-0479">Metal-binding</keyword>
<dbReference type="CDD" id="cd16378">
    <property type="entry name" value="CcmH_N"/>
    <property type="match status" value="1"/>
</dbReference>